<accession>A0A8H3E6V8</accession>
<evidence type="ECO:0000256" key="3">
    <source>
        <dbReference type="ARBA" id="ARBA00022692"/>
    </source>
</evidence>
<gene>
    <name evidence="7" type="ORF">RDB_LOCUS132881</name>
</gene>
<dbReference type="PANTHER" id="PTHR16932">
    <property type="entry name" value="INTERFERON ALPHA-INDUCIBLE PROTEIN 27"/>
    <property type="match status" value="1"/>
</dbReference>
<comment type="subcellular location">
    <subcellularLocation>
        <location evidence="1">Membrane</location>
        <topology evidence="1">Multi-pass membrane protein</topology>
    </subcellularLocation>
</comment>
<evidence type="ECO:0000256" key="2">
    <source>
        <dbReference type="ARBA" id="ARBA00007262"/>
    </source>
</evidence>
<comment type="similarity">
    <text evidence="2">Belongs to the IFI6/IFI27 family.</text>
</comment>
<dbReference type="Gene3D" id="6.10.110.10">
    <property type="match status" value="1"/>
</dbReference>
<dbReference type="AlphaFoldDB" id="A0A8H3E6V8"/>
<dbReference type="GO" id="GO:0016020">
    <property type="term" value="C:membrane"/>
    <property type="evidence" value="ECO:0007669"/>
    <property type="project" value="UniProtKB-SubCell"/>
</dbReference>
<name>A0A8H3E6V8_9AGAM</name>
<dbReference type="InterPro" id="IPR038213">
    <property type="entry name" value="IFI6/IFI27-like_sf"/>
</dbReference>
<keyword evidence="5 6" id="KW-0472">Membrane</keyword>
<evidence type="ECO:0000256" key="1">
    <source>
        <dbReference type="ARBA" id="ARBA00004141"/>
    </source>
</evidence>
<dbReference type="InterPro" id="IPR009311">
    <property type="entry name" value="IFI6/IFI27-like"/>
</dbReference>
<evidence type="ECO:0000256" key="4">
    <source>
        <dbReference type="ARBA" id="ARBA00022989"/>
    </source>
</evidence>
<proteinExistence type="inferred from homology"/>
<evidence type="ECO:0000313" key="8">
    <source>
        <dbReference type="Proteomes" id="UP000663827"/>
    </source>
</evidence>
<evidence type="ECO:0000313" key="7">
    <source>
        <dbReference type="EMBL" id="CAE7196182.1"/>
    </source>
</evidence>
<dbReference type="EMBL" id="CAJNJQ010003304">
    <property type="protein sequence ID" value="CAE7196182.1"/>
    <property type="molecule type" value="Genomic_DNA"/>
</dbReference>
<dbReference type="Pfam" id="PF06140">
    <property type="entry name" value="Ifi-6-16"/>
    <property type="match status" value="1"/>
</dbReference>
<protein>
    <submittedName>
        <fullName evidence="7">Uncharacterized protein</fullName>
    </submittedName>
</protein>
<dbReference type="PANTHER" id="PTHR16932:SF18">
    <property type="entry name" value="INTERFERON, ALPHA-INDUCIBLE PROTEIN 27-LIKE 2"/>
    <property type="match status" value="1"/>
</dbReference>
<reference evidence="7" key="1">
    <citation type="submission" date="2021-01" db="EMBL/GenBank/DDBJ databases">
        <authorList>
            <person name="Kaushik A."/>
        </authorList>
    </citation>
    <scope>NUCLEOTIDE SEQUENCE</scope>
    <source>
        <strain evidence="7">AG5</strain>
    </source>
</reference>
<sequence>MVPLTVATLGFGPAGIAAGSAAAAWQSAAYGGAVAAGSTFATLQSLGMTAGAMHLGLGLGGLAAIGVVVVDST</sequence>
<keyword evidence="4 6" id="KW-1133">Transmembrane helix</keyword>
<keyword evidence="3 6" id="KW-0812">Transmembrane</keyword>
<evidence type="ECO:0000256" key="5">
    <source>
        <dbReference type="ARBA" id="ARBA00023136"/>
    </source>
</evidence>
<evidence type="ECO:0000256" key="6">
    <source>
        <dbReference type="SAM" id="Phobius"/>
    </source>
</evidence>
<feature type="transmembrane region" description="Helical" evidence="6">
    <location>
        <begin position="47"/>
        <end position="70"/>
    </location>
</feature>
<organism evidence="7 8">
    <name type="scientific">Rhizoctonia solani</name>
    <dbReference type="NCBI Taxonomy" id="456999"/>
    <lineage>
        <taxon>Eukaryota</taxon>
        <taxon>Fungi</taxon>
        <taxon>Dikarya</taxon>
        <taxon>Basidiomycota</taxon>
        <taxon>Agaricomycotina</taxon>
        <taxon>Agaricomycetes</taxon>
        <taxon>Cantharellales</taxon>
        <taxon>Ceratobasidiaceae</taxon>
        <taxon>Rhizoctonia</taxon>
    </lineage>
</organism>
<dbReference type="Proteomes" id="UP000663827">
    <property type="component" value="Unassembled WGS sequence"/>
</dbReference>
<comment type="caution">
    <text evidence="7">The sequence shown here is derived from an EMBL/GenBank/DDBJ whole genome shotgun (WGS) entry which is preliminary data.</text>
</comment>